<keyword evidence="1" id="KW-1133">Transmembrane helix</keyword>
<feature type="transmembrane region" description="Helical" evidence="1">
    <location>
        <begin position="229"/>
        <end position="253"/>
    </location>
</feature>
<reference evidence="4" key="1">
    <citation type="journal article" date="2020" name="bioRxiv">
        <title>A rank-normalized archaeal taxonomy based on genome phylogeny resolves widespread incomplete and uneven classifications.</title>
        <authorList>
            <person name="Rinke C."/>
            <person name="Chuvochina M."/>
            <person name="Mussig A.J."/>
            <person name="Chaumeil P.-A."/>
            <person name="Waite D.W."/>
            <person name="Whitman W.B."/>
            <person name="Parks D.H."/>
            <person name="Hugenholtz P."/>
        </authorList>
    </citation>
    <scope>NUCLEOTIDE SEQUENCE [LARGE SCALE GENOMIC DNA]</scope>
</reference>
<keyword evidence="3" id="KW-0808">Transferase</keyword>
<protein>
    <submittedName>
        <fullName evidence="3">Glycosyltransferase</fullName>
    </submittedName>
</protein>
<feature type="domain" description="Glycosyltransferase 2-like" evidence="2">
    <location>
        <begin position="3"/>
        <end position="166"/>
    </location>
</feature>
<keyword evidence="1" id="KW-0472">Membrane</keyword>
<evidence type="ECO:0000259" key="2">
    <source>
        <dbReference type="Pfam" id="PF00535"/>
    </source>
</evidence>
<keyword evidence="1" id="KW-0812">Transmembrane</keyword>
<dbReference type="Pfam" id="PF00535">
    <property type="entry name" value="Glycos_transf_2"/>
    <property type="match status" value="1"/>
</dbReference>
<dbReference type="Proteomes" id="UP000538031">
    <property type="component" value="Unassembled WGS sequence"/>
</dbReference>
<dbReference type="GO" id="GO:0016740">
    <property type="term" value="F:transferase activity"/>
    <property type="evidence" value="ECO:0007669"/>
    <property type="project" value="UniProtKB-KW"/>
</dbReference>
<accession>A0A7J4MVP3</accession>
<dbReference type="EMBL" id="DUHT01000038">
    <property type="protein sequence ID" value="HIH64653.1"/>
    <property type="molecule type" value="Genomic_DNA"/>
</dbReference>
<dbReference type="InterPro" id="IPR029044">
    <property type="entry name" value="Nucleotide-diphossugar_trans"/>
</dbReference>
<dbReference type="InterPro" id="IPR050256">
    <property type="entry name" value="Glycosyltransferase_2"/>
</dbReference>
<dbReference type="PANTHER" id="PTHR48090">
    <property type="entry name" value="UNDECAPRENYL-PHOSPHATE 4-DEOXY-4-FORMAMIDO-L-ARABINOSE TRANSFERASE-RELATED"/>
    <property type="match status" value="1"/>
</dbReference>
<evidence type="ECO:0000256" key="1">
    <source>
        <dbReference type="SAM" id="Phobius"/>
    </source>
</evidence>
<gene>
    <name evidence="3" type="ORF">HA285_03520</name>
</gene>
<name>A0A7J4MVP3_METTF</name>
<evidence type="ECO:0000313" key="4">
    <source>
        <dbReference type="Proteomes" id="UP000538031"/>
    </source>
</evidence>
<dbReference type="PANTHER" id="PTHR48090:SF7">
    <property type="entry name" value="RFBJ PROTEIN"/>
    <property type="match status" value="1"/>
</dbReference>
<comment type="caution">
    <text evidence="3">The sequence shown here is derived from an EMBL/GenBank/DDBJ whole genome shotgun (WGS) entry which is preliminary data.</text>
</comment>
<dbReference type="InterPro" id="IPR001173">
    <property type="entry name" value="Glyco_trans_2-like"/>
</dbReference>
<dbReference type="AlphaFoldDB" id="A0A7J4MVP3"/>
<proteinExistence type="predicted"/>
<dbReference type="SUPFAM" id="SSF53448">
    <property type="entry name" value="Nucleotide-diphospho-sugar transferases"/>
    <property type="match status" value="1"/>
</dbReference>
<sequence>MISVIIPMYNEEENVNYTIDRVREILRKNYSDYEIIAVDDGSQDETGRLLDNKAAEDEHVKILRHQKNKGMGRALKTGFNAARGDIIVTLDADLSYDPIHIPELVKETGNADIVIGSQYMPEGSTENVPLHRLVLSRLANRIIGLSMKENLNTVTGVFRAYRKDVINSMELESDGTEINPEILVKANALGYRIREVPVKLKGRERGESKIRIKSAILSHLLFAFNEKPMLLFGIAGALLCITGILSGLYLFILYLNHSLDPTRPLMTFMLLTLLSGIQILFFGFIATQVSMLRKEIYLIQRDLKLMRASSSEDQNKAKDARYQGCEDL</sequence>
<dbReference type="Gene3D" id="3.90.550.10">
    <property type="entry name" value="Spore Coat Polysaccharide Biosynthesis Protein SpsA, Chain A"/>
    <property type="match status" value="1"/>
</dbReference>
<feature type="transmembrane region" description="Helical" evidence="1">
    <location>
        <begin position="265"/>
        <end position="286"/>
    </location>
</feature>
<organism evidence="3 4">
    <name type="scientific">Methanothermobacter thermautotrophicus</name>
    <name type="common">Methanobacterium thermoformicicum</name>
    <dbReference type="NCBI Taxonomy" id="145262"/>
    <lineage>
        <taxon>Archaea</taxon>
        <taxon>Methanobacteriati</taxon>
        <taxon>Methanobacteriota</taxon>
        <taxon>Methanomada group</taxon>
        <taxon>Methanobacteria</taxon>
        <taxon>Methanobacteriales</taxon>
        <taxon>Methanobacteriaceae</taxon>
        <taxon>Methanothermobacter</taxon>
    </lineage>
</organism>
<evidence type="ECO:0000313" key="3">
    <source>
        <dbReference type="EMBL" id="HIH64653.1"/>
    </source>
</evidence>